<name>E0I7I3_9BACL</name>
<feature type="region of interest" description="Disordered" evidence="1">
    <location>
        <begin position="1"/>
        <end position="41"/>
    </location>
</feature>
<organism evidence="2 3">
    <name type="scientific">Paenibacillus curdlanolyticus YK9</name>
    <dbReference type="NCBI Taxonomy" id="717606"/>
    <lineage>
        <taxon>Bacteria</taxon>
        <taxon>Bacillati</taxon>
        <taxon>Bacillota</taxon>
        <taxon>Bacilli</taxon>
        <taxon>Bacillales</taxon>
        <taxon>Paenibacillaceae</taxon>
        <taxon>Paenibacillus</taxon>
    </lineage>
</organism>
<dbReference type="AlphaFoldDB" id="E0I7I3"/>
<dbReference type="EMBL" id="AEDD01000003">
    <property type="protein sequence ID" value="EFM11999.1"/>
    <property type="molecule type" value="Genomic_DNA"/>
</dbReference>
<dbReference type="RefSeq" id="WP_006037618.1">
    <property type="nucleotide sequence ID" value="NZ_AEDD01000003.1"/>
</dbReference>
<accession>E0I7I3</accession>
<evidence type="ECO:0000313" key="2">
    <source>
        <dbReference type="EMBL" id="EFM11999.1"/>
    </source>
</evidence>
<feature type="compositionally biased region" description="Basic and acidic residues" evidence="1">
    <location>
        <begin position="15"/>
        <end position="35"/>
    </location>
</feature>
<sequence>MAKNKNNRDSVAAPKHREDSSKPADSQGFDKKLDGPNRPST</sequence>
<reference evidence="2 3" key="1">
    <citation type="submission" date="2010-07" db="EMBL/GenBank/DDBJ databases">
        <title>The draft genome of Paenibacillus curdlanolyticus YK9.</title>
        <authorList>
            <consortium name="US DOE Joint Genome Institute (JGI-PGF)"/>
            <person name="Lucas S."/>
            <person name="Copeland A."/>
            <person name="Lapidus A."/>
            <person name="Cheng J.-F."/>
            <person name="Bruce D."/>
            <person name="Goodwin L."/>
            <person name="Pitluck S."/>
            <person name="Land M.L."/>
            <person name="Hauser L."/>
            <person name="Chang Y.-J."/>
            <person name="Jeffries C."/>
            <person name="Anderson I.J."/>
            <person name="Johnson E."/>
            <person name="Loganathan U."/>
            <person name="Mulhopadhyay B."/>
            <person name="Kyrpides N."/>
            <person name="Woyke T.J."/>
        </authorList>
    </citation>
    <scope>NUCLEOTIDE SEQUENCE [LARGE SCALE GENOMIC DNA]</scope>
    <source>
        <strain evidence="2 3">YK9</strain>
    </source>
</reference>
<dbReference type="STRING" id="717606.PaecuDRAFT_1607"/>
<evidence type="ECO:0000313" key="3">
    <source>
        <dbReference type="Proteomes" id="UP000005387"/>
    </source>
</evidence>
<gene>
    <name evidence="2" type="ORF">PaecuDRAFT_1607</name>
</gene>
<keyword evidence="3" id="KW-1185">Reference proteome</keyword>
<evidence type="ECO:0000256" key="1">
    <source>
        <dbReference type="SAM" id="MobiDB-lite"/>
    </source>
</evidence>
<dbReference type="Proteomes" id="UP000005387">
    <property type="component" value="Unassembled WGS sequence"/>
</dbReference>
<protein>
    <recommendedName>
        <fullName evidence="4">Spore protein</fullName>
    </recommendedName>
</protein>
<evidence type="ECO:0008006" key="4">
    <source>
        <dbReference type="Google" id="ProtNLM"/>
    </source>
</evidence>
<proteinExistence type="predicted"/>